<reference evidence="10" key="2">
    <citation type="submission" date="2015-06" db="UniProtKB">
        <authorList>
            <consortium name="EnsemblProtists"/>
        </authorList>
    </citation>
    <scope>IDENTIFICATION</scope>
    <source>
        <strain evidence="10">Pr102</strain>
    </source>
</reference>
<dbReference type="InterPro" id="IPR003439">
    <property type="entry name" value="ABC_transporter-like_ATP-bd"/>
</dbReference>
<dbReference type="InterPro" id="IPR003593">
    <property type="entry name" value="AAA+_ATPase"/>
</dbReference>
<dbReference type="SUPFAM" id="SSF52540">
    <property type="entry name" value="P-loop containing nucleoside triphosphate hydrolases"/>
    <property type="match status" value="2"/>
</dbReference>
<evidence type="ECO:0000313" key="11">
    <source>
        <dbReference type="Proteomes" id="UP000005238"/>
    </source>
</evidence>
<dbReference type="InterPro" id="IPR010929">
    <property type="entry name" value="PDR_CDR_ABC"/>
</dbReference>
<keyword evidence="2" id="KW-0813">Transport</keyword>
<feature type="transmembrane region" description="Helical" evidence="8">
    <location>
        <begin position="1097"/>
        <end position="1115"/>
    </location>
</feature>
<evidence type="ECO:0000256" key="3">
    <source>
        <dbReference type="ARBA" id="ARBA00022692"/>
    </source>
</evidence>
<dbReference type="Pfam" id="PF06422">
    <property type="entry name" value="PDR_CDR"/>
    <property type="match status" value="1"/>
</dbReference>
<comment type="subcellular location">
    <subcellularLocation>
        <location evidence="1">Membrane</location>
        <topology evidence="1">Multi-pass membrane protein</topology>
    </subcellularLocation>
</comment>
<dbReference type="Gene3D" id="3.40.50.300">
    <property type="entry name" value="P-loop containing nucleotide triphosphate hydrolases"/>
    <property type="match status" value="2"/>
</dbReference>
<feature type="transmembrane region" description="Helical" evidence="8">
    <location>
        <begin position="1208"/>
        <end position="1230"/>
    </location>
</feature>
<dbReference type="InterPro" id="IPR013525">
    <property type="entry name" value="ABC2_TM"/>
</dbReference>
<name>H3GL25_PHYRM</name>
<dbReference type="GO" id="GO:0140359">
    <property type="term" value="F:ABC-type transporter activity"/>
    <property type="evidence" value="ECO:0007669"/>
    <property type="project" value="InterPro"/>
</dbReference>
<dbReference type="FunFam" id="3.40.50.300:FF:000528">
    <property type="entry name" value="ABC transporter G family member 31"/>
    <property type="match status" value="1"/>
</dbReference>
<evidence type="ECO:0000256" key="6">
    <source>
        <dbReference type="ARBA" id="ARBA00022989"/>
    </source>
</evidence>
<dbReference type="Pfam" id="PF00005">
    <property type="entry name" value="ABC_tran"/>
    <property type="match status" value="2"/>
</dbReference>
<dbReference type="VEuPathDB" id="FungiDB:KRP23_1447"/>
<feature type="transmembrane region" description="Helical" evidence="8">
    <location>
        <begin position="1237"/>
        <end position="1255"/>
    </location>
</feature>
<keyword evidence="6 8" id="KW-1133">Transmembrane helix</keyword>
<keyword evidence="3 8" id="KW-0812">Transmembrane</keyword>
<evidence type="ECO:0000256" key="8">
    <source>
        <dbReference type="SAM" id="Phobius"/>
    </source>
</evidence>
<dbReference type="Pfam" id="PF01061">
    <property type="entry name" value="ABC2_membrane"/>
    <property type="match status" value="2"/>
</dbReference>
<dbReference type="Pfam" id="PF19055">
    <property type="entry name" value="ABC2_membrane_7"/>
    <property type="match status" value="1"/>
</dbReference>
<dbReference type="HOGENOM" id="CLU_000604_35_6_1"/>
<dbReference type="EnsemblProtists" id="Phyra77033">
    <property type="protein sequence ID" value="Phyra77033"/>
    <property type="gene ID" value="Phyra77033"/>
</dbReference>
<dbReference type="EMBL" id="DS566019">
    <property type="status" value="NOT_ANNOTATED_CDS"/>
    <property type="molecule type" value="Genomic_DNA"/>
</dbReference>
<proteinExistence type="predicted"/>
<sequence>MPLTDKKPGLESPDALMAHGPQALHDHVATSFEAAMGRSLPQMEVRFSNLSVSADIVVADEDEDKHELPTLWNSVKKIVTKCLSKENVVRKEILKSTSGVFKPGTITLVLGQPGSGKSSLMQILSGRFPMDKNVTVEGAVTYNGEELGAVSKRLPQLASYVPQRDKHFPLLTVRETLGFAHEFSGRKLIHEGEQRFSKGTIEQNKAALDVANALSDHYPDVVVRQLGLENCHDTIVGDVMHRGVSGGERKRVTTGEMEFGMKTAAFMDEISTGLDSAATFDIISTQRSVATKMKKTVVIALLQPAPEVFNLFDDVMILNEGEVMYHGPRQEVENYFSSMGFVRPPGRDLADFLLDLGTKQQRQYERGLPIGMNTFPRLATEFGTIFRQSRIYQNMIRTLEEPHDQELVTNKAEDIDTMPEFQQSFWDSTATLMRRQAMLTIREKEFLISRAVMITVMGLLNSSMFWDIDPANAQVMLGVLFQCILFLAVGQTSLIPTFMAARDIFYKQRGASFYRTSAYVLSCSVAQLPLAVGESVVFGTLIYWLCGFVSSAENFLIFMALLILTNMAFAAWFFFITAIAPDIHISKPTAMVSIVFFILFAGFVVSKAQIPDYFIWLYWADPISWALRALAVNQYRSSSFDVCVHEGVDYCAQFGMNMGEYSLSLYDVPSEKYWIATGAIFMVAAYLVFMGLSFVALEYKRYESPEHIIRSRKGALDEEGSYALLATPKTQPAGVDFVNDTTILNVKTKDKSFAPVTIAFQDLWYSVRSPSNPNESLDLLKGISGFALPGSITALMGSSGAGKTTLMDVIAGRKTEGAIKGKILLNGYEATDLAIRRCTGYCEQMDIHSEAATFREALTFSSFLRQDSSLSASKKYDSVSECLDLLDMHDIADQIIRGSSVEQMKRLTIGVELAAQPSVLFLDEPTSGLDARSAKMIMDGVRKVADSGRTIVCTIHQPSTEVFLLFDSLLLLKRGGETVFFGELGNKCQHLIDYFAAIPGTPELLEGYNPATWMLECIGAGVGNASGNNVDFVEYFIESEEKRMLDTNLMKEGVSFPSPDVPEMKFGRKRASSSWTQAQFLVMRFLRMYWRTPSYNITRFVIASILSLLFGLVFVDSEYTSYQGLNSGVGMVFTTSLFNGLVSFSSVLPIASGDRASFYRERASQSYNALWYFLGSTVAEIPYSFVGGLIFTVVFYPMVGFTGFGTAVLYWINLSLFMLMQTYMGQLFVYAMPNLEVADVIGLLVSSMCILFMGFNPPATEIPSGYKWLYNITPHRYTIGIMGALVFADCDNMPVWDDDTQQYTGVGSQLGCQPVTNTPVTIDHITVKEYVETVFNLKHDDIWRNFGIVLVFIVVFRVLGLLALRFVNHQKR</sequence>
<keyword evidence="4" id="KW-0547">Nucleotide-binding</keyword>
<feature type="transmembrane region" description="Helical" evidence="8">
    <location>
        <begin position="556"/>
        <end position="578"/>
    </location>
</feature>
<dbReference type="GO" id="GO:0016020">
    <property type="term" value="C:membrane"/>
    <property type="evidence" value="ECO:0007669"/>
    <property type="project" value="UniProtKB-SubCell"/>
</dbReference>
<evidence type="ECO:0000256" key="7">
    <source>
        <dbReference type="ARBA" id="ARBA00023136"/>
    </source>
</evidence>
<evidence type="ECO:0000256" key="1">
    <source>
        <dbReference type="ARBA" id="ARBA00004141"/>
    </source>
</evidence>
<keyword evidence="11" id="KW-1185">Reference proteome</keyword>
<dbReference type="VEuPathDB" id="FungiDB:KRP22_1190"/>
<keyword evidence="5" id="KW-0067">ATP-binding</keyword>
<feature type="transmembrane region" description="Helical" evidence="8">
    <location>
        <begin position="1127"/>
        <end position="1148"/>
    </location>
</feature>
<dbReference type="OMA" id="YCAQFGM"/>
<feature type="transmembrane region" description="Helical" evidence="8">
    <location>
        <begin position="478"/>
        <end position="498"/>
    </location>
</feature>
<feature type="domain" description="ABC transporter" evidence="9">
    <location>
        <begin position="78"/>
        <end position="345"/>
    </location>
</feature>
<organism evidence="10 11">
    <name type="scientific">Phytophthora ramorum</name>
    <name type="common">Sudden oak death agent</name>
    <dbReference type="NCBI Taxonomy" id="164328"/>
    <lineage>
        <taxon>Eukaryota</taxon>
        <taxon>Sar</taxon>
        <taxon>Stramenopiles</taxon>
        <taxon>Oomycota</taxon>
        <taxon>Peronosporomycetes</taxon>
        <taxon>Peronosporales</taxon>
        <taxon>Peronosporaceae</taxon>
        <taxon>Phytophthora</taxon>
    </lineage>
</organism>
<keyword evidence="7 8" id="KW-0472">Membrane</keyword>
<dbReference type="SMART" id="SM00382">
    <property type="entry name" value="AAA"/>
    <property type="match status" value="2"/>
</dbReference>
<evidence type="ECO:0000256" key="4">
    <source>
        <dbReference type="ARBA" id="ARBA00022741"/>
    </source>
</evidence>
<feature type="transmembrane region" description="Helical" evidence="8">
    <location>
        <begin position="673"/>
        <end position="697"/>
    </location>
</feature>
<feature type="transmembrane region" description="Helical" evidence="8">
    <location>
        <begin position="519"/>
        <end position="544"/>
    </location>
</feature>
<dbReference type="eggNOG" id="KOG0065">
    <property type="taxonomic scope" value="Eukaryota"/>
</dbReference>
<dbReference type="InterPro" id="IPR027417">
    <property type="entry name" value="P-loop_NTPase"/>
</dbReference>
<dbReference type="PROSITE" id="PS50893">
    <property type="entry name" value="ABC_TRANSPORTER_2"/>
    <property type="match status" value="2"/>
</dbReference>
<dbReference type="FunFam" id="3.40.50.300:FF:000289">
    <property type="entry name" value="ABC transporter G family member 31"/>
    <property type="match status" value="1"/>
</dbReference>
<reference evidence="11" key="1">
    <citation type="journal article" date="2006" name="Science">
        <title>Phytophthora genome sequences uncover evolutionary origins and mechanisms of pathogenesis.</title>
        <authorList>
            <person name="Tyler B.M."/>
            <person name="Tripathy S."/>
            <person name="Zhang X."/>
            <person name="Dehal P."/>
            <person name="Jiang R.H."/>
            <person name="Aerts A."/>
            <person name="Arredondo F.D."/>
            <person name="Baxter L."/>
            <person name="Bensasson D."/>
            <person name="Beynon J.L."/>
            <person name="Chapman J."/>
            <person name="Damasceno C.M."/>
            <person name="Dorrance A.E."/>
            <person name="Dou D."/>
            <person name="Dickerman A.W."/>
            <person name="Dubchak I.L."/>
            <person name="Garbelotto M."/>
            <person name="Gijzen M."/>
            <person name="Gordon S.G."/>
            <person name="Govers F."/>
            <person name="Grunwald N.J."/>
            <person name="Huang W."/>
            <person name="Ivors K.L."/>
            <person name="Jones R.W."/>
            <person name="Kamoun S."/>
            <person name="Krampis K."/>
            <person name="Lamour K.H."/>
            <person name="Lee M.K."/>
            <person name="McDonald W.H."/>
            <person name="Medina M."/>
            <person name="Meijer H.J."/>
            <person name="Nordberg E.K."/>
            <person name="Maclean D.J."/>
            <person name="Ospina-Giraldo M.D."/>
            <person name="Morris P.F."/>
            <person name="Phuntumart V."/>
            <person name="Putnam N.H."/>
            <person name="Rash S."/>
            <person name="Rose J.K."/>
            <person name="Sakihama Y."/>
            <person name="Salamov A.A."/>
            <person name="Savidor A."/>
            <person name="Scheuring C.F."/>
            <person name="Smith B.M."/>
            <person name="Sobral B.W."/>
            <person name="Terry A."/>
            <person name="Torto-Alalibo T.A."/>
            <person name="Win J."/>
            <person name="Xu Z."/>
            <person name="Zhang H."/>
            <person name="Grigoriev I.V."/>
            <person name="Rokhsar D.S."/>
            <person name="Boore J.L."/>
        </authorList>
    </citation>
    <scope>NUCLEOTIDE SEQUENCE [LARGE SCALE GENOMIC DNA]</scope>
    <source>
        <strain evidence="11">Pr102</strain>
    </source>
</reference>
<evidence type="ECO:0000313" key="10">
    <source>
        <dbReference type="EnsemblProtists" id="Phyra77033"/>
    </source>
</evidence>
<evidence type="ECO:0000259" key="9">
    <source>
        <dbReference type="PROSITE" id="PS50893"/>
    </source>
</evidence>
<dbReference type="InParanoid" id="H3GL25"/>
<evidence type="ECO:0000256" key="5">
    <source>
        <dbReference type="ARBA" id="ARBA00022840"/>
    </source>
</evidence>
<dbReference type="GO" id="GO:0016887">
    <property type="term" value="F:ATP hydrolysis activity"/>
    <property type="evidence" value="ECO:0007669"/>
    <property type="project" value="InterPro"/>
</dbReference>
<feature type="transmembrane region" description="Helical" evidence="8">
    <location>
        <begin position="447"/>
        <end position="466"/>
    </location>
</feature>
<feature type="domain" description="ABC transporter" evidence="9">
    <location>
        <begin position="758"/>
        <end position="1000"/>
    </location>
</feature>
<feature type="transmembrane region" description="Helical" evidence="8">
    <location>
        <begin position="590"/>
        <end position="610"/>
    </location>
</feature>
<feature type="transmembrane region" description="Helical" evidence="8">
    <location>
        <begin position="1169"/>
        <end position="1196"/>
    </location>
</feature>
<protein>
    <recommendedName>
        <fullName evidence="9">ABC transporter domain-containing protein</fullName>
    </recommendedName>
</protein>
<dbReference type="PANTHER" id="PTHR19241">
    <property type="entry name" value="ATP-BINDING CASSETTE TRANSPORTER"/>
    <property type="match status" value="1"/>
</dbReference>
<accession>H3GL25</accession>
<dbReference type="Proteomes" id="UP000005238">
    <property type="component" value="Unassembled WGS sequence"/>
</dbReference>
<dbReference type="GO" id="GO:0005524">
    <property type="term" value="F:ATP binding"/>
    <property type="evidence" value="ECO:0007669"/>
    <property type="project" value="UniProtKB-KW"/>
</dbReference>
<feature type="transmembrane region" description="Helical" evidence="8">
    <location>
        <begin position="1346"/>
        <end position="1367"/>
    </location>
</feature>
<dbReference type="InterPro" id="IPR043926">
    <property type="entry name" value="ABCG_dom"/>
</dbReference>
<evidence type="ECO:0000256" key="2">
    <source>
        <dbReference type="ARBA" id="ARBA00022448"/>
    </source>
</evidence>